<evidence type="ECO:0000313" key="1">
    <source>
        <dbReference type="EMBL" id="EEX70307.1"/>
    </source>
</evidence>
<reference evidence="1" key="1">
    <citation type="submission" date="2009-09" db="EMBL/GenBank/DDBJ databases">
        <authorList>
            <person name="Weinstock G."/>
            <person name="Sodergren E."/>
            <person name="Clifton S."/>
            <person name="Fulton L."/>
            <person name="Fulton B."/>
            <person name="Courtney L."/>
            <person name="Fronick C."/>
            <person name="Harrison M."/>
            <person name="Strong C."/>
            <person name="Farmer C."/>
            <person name="Delahaunty K."/>
            <person name="Markovic C."/>
            <person name="Hall O."/>
            <person name="Minx P."/>
            <person name="Tomlinson C."/>
            <person name="Mitreva M."/>
            <person name="Nelson J."/>
            <person name="Hou S."/>
            <person name="Wollam A."/>
            <person name="Pepin K.H."/>
            <person name="Johnson M."/>
            <person name="Bhonagiri V."/>
            <person name="Nash W.E."/>
            <person name="Warren W."/>
            <person name="Chinwalla A."/>
            <person name="Mardis E.R."/>
            <person name="Wilson R.K."/>
        </authorList>
    </citation>
    <scope>NUCLEOTIDE SEQUENCE [LARGE SCALE GENOMIC DNA]</scope>
    <source>
        <strain evidence="1">ATCC 51259</strain>
    </source>
</reference>
<gene>
    <name evidence="1" type="ORF">GCWU000325_02850</name>
</gene>
<organism evidence="1 2">
    <name type="scientific">Alloprevotella tannerae ATCC 51259</name>
    <dbReference type="NCBI Taxonomy" id="626522"/>
    <lineage>
        <taxon>Bacteria</taxon>
        <taxon>Pseudomonadati</taxon>
        <taxon>Bacteroidota</taxon>
        <taxon>Bacteroidia</taxon>
        <taxon>Bacteroidales</taxon>
        <taxon>Prevotellaceae</taxon>
        <taxon>Alloprevotella</taxon>
    </lineage>
</organism>
<dbReference type="AlphaFoldDB" id="C9LKS9"/>
<protein>
    <submittedName>
        <fullName evidence="1">Uncharacterized protein</fullName>
    </submittedName>
</protein>
<name>C9LKS9_9BACT</name>
<dbReference type="Proteomes" id="UP000003460">
    <property type="component" value="Unassembled WGS sequence"/>
</dbReference>
<proteinExistence type="predicted"/>
<comment type="caution">
    <text evidence="1">The sequence shown here is derived from an EMBL/GenBank/DDBJ whole genome shotgun (WGS) entry which is preliminary data.</text>
</comment>
<accession>C9LKS9</accession>
<evidence type="ECO:0000313" key="2">
    <source>
        <dbReference type="Proteomes" id="UP000003460"/>
    </source>
</evidence>
<sequence length="73" mass="8115">MPAQSASPLSRWDLSKTATHFLRQKTSSRKWLILLHYKRMRSLTALPSAAAGARLWVVNDAQSAGTSIGRINH</sequence>
<dbReference type="HOGENOM" id="CLU_2701758_0_0_10"/>
<dbReference type="STRING" id="626522.GCWU000325_02850"/>
<keyword evidence="2" id="KW-1185">Reference proteome</keyword>
<dbReference type="EMBL" id="ACIJ02000031">
    <property type="protein sequence ID" value="EEX70307.1"/>
    <property type="molecule type" value="Genomic_DNA"/>
</dbReference>